<accession>A0A543IEU1</accession>
<organism evidence="5 6">
    <name type="scientific">Actinomadura hallensis</name>
    <dbReference type="NCBI Taxonomy" id="337895"/>
    <lineage>
        <taxon>Bacteria</taxon>
        <taxon>Bacillati</taxon>
        <taxon>Actinomycetota</taxon>
        <taxon>Actinomycetes</taxon>
        <taxon>Streptosporangiales</taxon>
        <taxon>Thermomonosporaceae</taxon>
        <taxon>Actinomadura</taxon>
    </lineage>
</organism>
<keyword evidence="6" id="KW-1185">Reference proteome</keyword>
<dbReference type="Proteomes" id="UP000316706">
    <property type="component" value="Unassembled WGS sequence"/>
</dbReference>
<name>A0A543IEU1_9ACTN</name>
<feature type="region of interest" description="Disordered" evidence="3">
    <location>
        <begin position="1"/>
        <end position="24"/>
    </location>
</feature>
<dbReference type="EMBL" id="VFPO01000001">
    <property type="protein sequence ID" value="TQM69030.1"/>
    <property type="molecule type" value="Genomic_DNA"/>
</dbReference>
<feature type="domain" description="STAS" evidence="4">
    <location>
        <begin position="24"/>
        <end position="135"/>
    </location>
</feature>
<gene>
    <name evidence="5" type="ORF">FHX41_2711</name>
</gene>
<dbReference type="NCBIfam" id="TIGR00377">
    <property type="entry name" value="ant_ant_sig"/>
    <property type="match status" value="1"/>
</dbReference>
<dbReference type="GO" id="GO:0043856">
    <property type="term" value="F:anti-sigma factor antagonist activity"/>
    <property type="evidence" value="ECO:0007669"/>
    <property type="project" value="InterPro"/>
</dbReference>
<dbReference type="PANTHER" id="PTHR33495:SF2">
    <property type="entry name" value="ANTI-SIGMA FACTOR ANTAGONIST TM_1081-RELATED"/>
    <property type="match status" value="1"/>
</dbReference>
<proteinExistence type="inferred from homology"/>
<evidence type="ECO:0000313" key="5">
    <source>
        <dbReference type="EMBL" id="TQM69030.1"/>
    </source>
</evidence>
<reference evidence="5 6" key="1">
    <citation type="submission" date="2019-06" db="EMBL/GenBank/DDBJ databases">
        <title>Sequencing the genomes of 1000 actinobacteria strains.</title>
        <authorList>
            <person name="Klenk H.-P."/>
        </authorList>
    </citation>
    <scope>NUCLEOTIDE SEQUENCE [LARGE SCALE GENOMIC DNA]</scope>
    <source>
        <strain evidence="5 6">DSM 45043</strain>
    </source>
</reference>
<comment type="caution">
    <text evidence="5">The sequence shown here is derived from an EMBL/GenBank/DDBJ whole genome shotgun (WGS) entry which is preliminary data.</text>
</comment>
<evidence type="ECO:0000259" key="4">
    <source>
        <dbReference type="PROSITE" id="PS50801"/>
    </source>
</evidence>
<dbReference type="Gene3D" id="3.30.750.24">
    <property type="entry name" value="STAS domain"/>
    <property type="match status" value="1"/>
</dbReference>
<dbReference type="CDD" id="cd07043">
    <property type="entry name" value="STAS_anti-anti-sigma_factors"/>
    <property type="match status" value="1"/>
</dbReference>
<evidence type="ECO:0000256" key="2">
    <source>
        <dbReference type="RuleBase" id="RU003749"/>
    </source>
</evidence>
<dbReference type="AlphaFoldDB" id="A0A543IEU1"/>
<dbReference type="PROSITE" id="PS50801">
    <property type="entry name" value="STAS"/>
    <property type="match status" value="1"/>
</dbReference>
<dbReference type="InterPro" id="IPR036513">
    <property type="entry name" value="STAS_dom_sf"/>
</dbReference>
<dbReference type="InterPro" id="IPR003658">
    <property type="entry name" value="Anti-sigma_ant"/>
</dbReference>
<protein>
    <recommendedName>
        <fullName evidence="2">Anti-sigma factor antagonist</fullName>
    </recommendedName>
</protein>
<dbReference type="RefSeq" id="WP_185758807.1">
    <property type="nucleotide sequence ID" value="NZ_VFPO01000001.1"/>
</dbReference>
<sequence length="145" mass="15604">MTTEGDRHVPGGGRPPTSVPPEPLRVRSRLRDSCLIVEAEGELTILTSGLLRDHVLADLRGMSGSPCVVMDVGGVDFIDSSGLNALIVLWKAAHRAQGELVLARPERRFRTVIERSGLDRHLISYPTLDEAVTALSGDGGRRAGE</sequence>
<dbReference type="SUPFAM" id="SSF52091">
    <property type="entry name" value="SpoIIaa-like"/>
    <property type="match status" value="1"/>
</dbReference>
<dbReference type="PANTHER" id="PTHR33495">
    <property type="entry name" value="ANTI-SIGMA FACTOR ANTAGONIST TM_1081-RELATED-RELATED"/>
    <property type="match status" value="1"/>
</dbReference>
<dbReference type="InterPro" id="IPR002645">
    <property type="entry name" value="STAS_dom"/>
</dbReference>
<evidence type="ECO:0000256" key="1">
    <source>
        <dbReference type="ARBA" id="ARBA00009013"/>
    </source>
</evidence>
<evidence type="ECO:0000313" key="6">
    <source>
        <dbReference type="Proteomes" id="UP000316706"/>
    </source>
</evidence>
<dbReference type="Pfam" id="PF01740">
    <property type="entry name" value="STAS"/>
    <property type="match status" value="1"/>
</dbReference>
<comment type="similarity">
    <text evidence="1 2">Belongs to the anti-sigma-factor antagonist family.</text>
</comment>
<evidence type="ECO:0000256" key="3">
    <source>
        <dbReference type="SAM" id="MobiDB-lite"/>
    </source>
</evidence>